<proteinExistence type="predicted"/>
<reference evidence="1" key="1">
    <citation type="journal article" date="2015" name="Proc. Natl. Acad. Sci. U.S.A.">
        <title>Networks of energetic and metabolic interactions define dynamics in microbial communities.</title>
        <authorList>
            <person name="Embree M."/>
            <person name="Liu J.K."/>
            <person name="Al-Bassam M.M."/>
            <person name="Zengler K."/>
        </authorList>
    </citation>
    <scope>NUCLEOTIDE SEQUENCE</scope>
</reference>
<comment type="caution">
    <text evidence="1">The sequence shown here is derived from an EMBL/GenBank/DDBJ whole genome shotgun (WGS) entry which is preliminary data.</text>
</comment>
<dbReference type="AlphaFoldDB" id="A0A0W8G254"/>
<accession>A0A0W8G254</accession>
<dbReference type="EMBL" id="LNQE01000344">
    <property type="protein sequence ID" value="KUG27268.1"/>
    <property type="molecule type" value="Genomic_DNA"/>
</dbReference>
<gene>
    <name evidence="1" type="ORF">ASZ90_002861</name>
</gene>
<evidence type="ECO:0000313" key="1">
    <source>
        <dbReference type="EMBL" id="KUG27268.1"/>
    </source>
</evidence>
<protein>
    <submittedName>
        <fullName evidence="1">Uncharacterized protein</fullName>
    </submittedName>
</protein>
<sequence length="58" mass="6310">MRLCGVHVVVSWVGASVSMAELSSHLFRRSNPGGAQNRFRGVTVRRPDLGRKPCGMSV</sequence>
<name>A0A0W8G254_9ZZZZ</name>
<organism evidence="1">
    <name type="scientific">hydrocarbon metagenome</name>
    <dbReference type="NCBI Taxonomy" id="938273"/>
    <lineage>
        <taxon>unclassified sequences</taxon>
        <taxon>metagenomes</taxon>
        <taxon>ecological metagenomes</taxon>
    </lineage>
</organism>